<dbReference type="Pfam" id="PF01425">
    <property type="entry name" value="Amidase"/>
    <property type="match status" value="1"/>
</dbReference>
<dbReference type="GO" id="GO:0004040">
    <property type="term" value="F:amidase activity"/>
    <property type="evidence" value="ECO:0007669"/>
    <property type="project" value="UniProtKB-EC"/>
</dbReference>
<comment type="caution">
    <text evidence="3">The sequence shown here is derived from an EMBL/GenBank/DDBJ whole genome shotgun (WGS) entry which is preliminary data.</text>
</comment>
<dbReference type="Proteomes" id="UP000249065">
    <property type="component" value="Unassembled WGS sequence"/>
</dbReference>
<accession>A0A327M3T3</accession>
<feature type="domain" description="Amidase" evidence="2">
    <location>
        <begin position="27"/>
        <end position="448"/>
    </location>
</feature>
<dbReference type="PANTHER" id="PTHR11895">
    <property type="entry name" value="TRANSAMIDASE"/>
    <property type="match status" value="1"/>
</dbReference>
<protein>
    <submittedName>
        <fullName evidence="3">Amidase</fullName>
        <ecNumber evidence="3">3.5.1.4</ecNumber>
    </submittedName>
</protein>
<keyword evidence="3" id="KW-0378">Hydrolase</keyword>
<dbReference type="InterPro" id="IPR036928">
    <property type="entry name" value="AS_sf"/>
</dbReference>
<gene>
    <name evidence="3" type="ORF">DOO78_16905</name>
</gene>
<dbReference type="RefSeq" id="WP_111471038.1">
    <property type="nucleotide sequence ID" value="NZ_QLIX01000013.1"/>
</dbReference>
<name>A0A327M3T3_9PROT</name>
<dbReference type="EMBL" id="QLIX01000013">
    <property type="protein sequence ID" value="RAI57921.1"/>
    <property type="molecule type" value="Genomic_DNA"/>
</dbReference>
<dbReference type="PANTHER" id="PTHR11895:SF7">
    <property type="entry name" value="GLUTAMYL-TRNA(GLN) AMIDOTRANSFERASE SUBUNIT A, MITOCHONDRIAL"/>
    <property type="match status" value="1"/>
</dbReference>
<dbReference type="AlphaFoldDB" id="A0A327M3T3"/>
<dbReference type="EC" id="3.5.1.4" evidence="3"/>
<dbReference type="Gene3D" id="3.90.1300.10">
    <property type="entry name" value="Amidase signature (AS) domain"/>
    <property type="match status" value="1"/>
</dbReference>
<dbReference type="OrthoDB" id="9811471at2"/>
<evidence type="ECO:0000313" key="4">
    <source>
        <dbReference type="Proteomes" id="UP000249065"/>
    </source>
</evidence>
<dbReference type="InterPro" id="IPR000120">
    <property type="entry name" value="Amidase"/>
</dbReference>
<evidence type="ECO:0000256" key="1">
    <source>
        <dbReference type="ARBA" id="ARBA00009199"/>
    </source>
</evidence>
<sequence length="468" mass="49304">MTPTDPALMSAETLLGLYARRALSPVETLQAVLRRVTLYNPWVNAFAVMNPRALQQAGESEARWMAGRPIGPLDGVPATVKDLLNLAGFPTRRGSKTTEAVPAAEDAPAVLGLKEAGAVILGKTTTTEFGWKSPGDCPLHGITRNPWDRERTVGGSSSGAGAAGAACFGPLHIGTDAGGSIRIPAAFCGLVGMKPSFGRVPQWPLGAFAGVACAGPMTRTVRDAALMLSAMARHDLRDPFCLPDVVSIPGGDWRQGIEGGVAGMRVALVRRLGFEPPLDAEGEAVLAGAGRLLQEQGAIVEEADPALPDTRPIFGRVWGVALARLVATIPPEKRALLDAGLVEVAEREGGMLATDFLGAEALRIEAAHAMARFHQRYDILLTAATPTAAFAADQPTIRPTEALWRDWAPWTFAFNLTRQPAVSVPIGLDGHGMPRAVQVAAALYRDDLALRAARALERAAEMPLAAPA</sequence>
<evidence type="ECO:0000259" key="2">
    <source>
        <dbReference type="Pfam" id="PF01425"/>
    </source>
</evidence>
<dbReference type="SUPFAM" id="SSF75304">
    <property type="entry name" value="Amidase signature (AS) enzymes"/>
    <property type="match status" value="1"/>
</dbReference>
<proteinExistence type="inferred from homology"/>
<organism evidence="3 4">
    <name type="scientific">Roseicella frigidaeris</name>
    <dbReference type="NCBI Taxonomy" id="2230885"/>
    <lineage>
        <taxon>Bacteria</taxon>
        <taxon>Pseudomonadati</taxon>
        <taxon>Pseudomonadota</taxon>
        <taxon>Alphaproteobacteria</taxon>
        <taxon>Acetobacterales</taxon>
        <taxon>Roseomonadaceae</taxon>
        <taxon>Roseicella</taxon>
    </lineage>
</organism>
<dbReference type="NCBIfam" id="NF004815">
    <property type="entry name" value="PRK06169.1"/>
    <property type="match status" value="1"/>
</dbReference>
<reference evidence="4" key="1">
    <citation type="submission" date="2018-06" db="EMBL/GenBank/DDBJ databases">
        <authorList>
            <person name="Khan S.A."/>
        </authorList>
    </citation>
    <scope>NUCLEOTIDE SEQUENCE [LARGE SCALE GENOMIC DNA]</scope>
    <source>
        <strain evidence="4">DB-1506</strain>
    </source>
</reference>
<evidence type="ECO:0000313" key="3">
    <source>
        <dbReference type="EMBL" id="RAI57921.1"/>
    </source>
</evidence>
<dbReference type="InterPro" id="IPR023631">
    <property type="entry name" value="Amidase_dom"/>
</dbReference>
<comment type="similarity">
    <text evidence="1">Belongs to the amidase family.</text>
</comment>
<keyword evidence="4" id="KW-1185">Reference proteome</keyword>